<dbReference type="eggNOG" id="ENOG502SD7F">
    <property type="taxonomic scope" value="Eukaryota"/>
</dbReference>
<dbReference type="GO" id="GO:0008270">
    <property type="term" value="F:zinc ion binding"/>
    <property type="evidence" value="ECO:0007669"/>
    <property type="project" value="InterPro"/>
</dbReference>
<proteinExistence type="predicted"/>
<dbReference type="Gene3D" id="4.10.240.10">
    <property type="entry name" value="Zn(2)-C6 fungal-type DNA-binding domain"/>
    <property type="match status" value="1"/>
</dbReference>
<dbReference type="Proteomes" id="UP000030651">
    <property type="component" value="Unassembled WGS sequence"/>
</dbReference>
<dbReference type="RefSeq" id="XP_007838882.1">
    <property type="nucleotide sequence ID" value="XM_007840691.1"/>
</dbReference>
<feature type="domain" description="Zn(2)-C6 fungal-type" evidence="7">
    <location>
        <begin position="15"/>
        <end position="44"/>
    </location>
</feature>
<keyword evidence="5" id="KW-0539">Nucleus</keyword>
<organism evidence="8 9">
    <name type="scientific">Pestalotiopsis fici (strain W106-1 / CGMCC3.15140)</name>
    <dbReference type="NCBI Taxonomy" id="1229662"/>
    <lineage>
        <taxon>Eukaryota</taxon>
        <taxon>Fungi</taxon>
        <taxon>Dikarya</taxon>
        <taxon>Ascomycota</taxon>
        <taxon>Pezizomycotina</taxon>
        <taxon>Sordariomycetes</taxon>
        <taxon>Xylariomycetidae</taxon>
        <taxon>Amphisphaeriales</taxon>
        <taxon>Sporocadaceae</taxon>
        <taxon>Pestalotiopsis</taxon>
    </lineage>
</organism>
<dbReference type="InterPro" id="IPR051089">
    <property type="entry name" value="prtT"/>
</dbReference>
<gene>
    <name evidence="8" type="ORF">PFICI_12110</name>
</gene>
<dbReference type="GO" id="GO:0000976">
    <property type="term" value="F:transcription cis-regulatory region binding"/>
    <property type="evidence" value="ECO:0007669"/>
    <property type="project" value="TreeGrafter"/>
</dbReference>
<evidence type="ECO:0000256" key="6">
    <source>
        <dbReference type="SAM" id="MobiDB-lite"/>
    </source>
</evidence>
<dbReference type="OMA" id="GIDEAWM"/>
<evidence type="ECO:0000256" key="2">
    <source>
        <dbReference type="ARBA" id="ARBA00023015"/>
    </source>
</evidence>
<evidence type="ECO:0000313" key="8">
    <source>
        <dbReference type="EMBL" id="ETS76723.1"/>
    </source>
</evidence>
<comment type="subcellular location">
    <subcellularLocation>
        <location evidence="1">Nucleus</location>
    </subcellularLocation>
</comment>
<dbReference type="OrthoDB" id="5226580at2759"/>
<dbReference type="SUPFAM" id="SSF57701">
    <property type="entry name" value="Zn2/Cys6 DNA-binding domain"/>
    <property type="match status" value="1"/>
</dbReference>
<keyword evidence="3" id="KW-0238">DNA-binding</keyword>
<evidence type="ECO:0000256" key="5">
    <source>
        <dbReference type="ARBA" id="ARBA00023242"/>
    </source>
</evidence>
<dbReference type="EMBL" id="KI912117">
    <property type="protein sequence ID" value="ETS76723.1"/>
    <property type="molecule type" value="Genomic_DNA"/>
</dbReference>
<dbReference type="KEGG" id="pfy:PFICI_12110"/>
<keyword evidence="2" id="KW-0805">Transcription regulation</keyword>
<dbReference type="CDD" id="cd00067">
    <property type="entry name" value="GAL4"/>
    <property type="match status" value="1"/>
</dbReference>
<dbReference type="PROSITE" id="PS00463">
    <property type="entry name" value="ZN2_CY6_FUNGAL_1"/>
    <property type="match status" value="1"/>
</dbReference>
<keyword evidence="9" id="KW-1185">Reference proteome</keyword>
<reference evidence="9" key="1">
    <citation type="journal article" date="2015" name="BMC Genomics">
        <title>Genomic and transcriptomic analysis of the endophytic fungus Pestalotiopsis fici reveals its lifestyle and high potential for synthesis of natural products.</title>
        <authorList>
            <person name="Wang X."/>
            <person name="Zhang X."/>
            <person name="Liu L."/>
            <person name="Xiang M."/>
            <person name="Wang W."/>
            <person name="Sun X."/>
            <person name="Che Y."/>
            <person name="Guo L."/>
            <person name="Liu G."/>
            <person name="Guo L."/>
            <person name="Wang C."/>
            <person name="Yin W.B."/>
            <person name="Stadler M."/>
            <person name="Zhang X."/>
            <person name="Liu X."/>
        </authorList>
    </citation>
    <scope>NUCLEOTIDE SEQUENCE [LARGE SCALE GENOMIC DNA]</scope>
    <source>
        <strain evidence="9">W106-1 / CGMCC3.15140</strain>
    </source>
</reference>
<name>W3WSA5_PESFW</name>
<dbReference type="HOGENOM" id="CLU_006524_7_0_1"/>
<dbReference type="InterPro" id="IPR036864">
    <property type="entry name" value="Zn2-C6_fun-type_DNA-bd_sf"/>
</dbReference>
<dbReference type="AlphaFoldDB" id="W3WSA5"/>
<dbReference type="GeneID" id="19277123"/>
<evidence type="ECO:0000256" key="1">
    <source>
        <dbReference type="ARBA" id="ARBA00004123"/>
    </source>
</evidence>
<keyword evidence="4" id="KW-0804">Transcription</keyword>
<evidence type="ECO:0000313" key="9">
    <source>
        <dbReference type="Proteomes" id="UP000030651"/>
    </source>
</evidence>
<feature type="region of interest" description="Disordered" evidence="6">
    <location>
        <begin position="86"/>
        <end position="119"/>
    </location>
</feature>
<feature type="region of interest" description="Disordered" evidence="6">
    <location>
        <begin position="45"/>
        <end position="69"/>
    </location>
</feature>
<dbReference type="PANTHER" id="PTHR31845">
    <property type="entry name" value="FINGER DOMAIN PROTEIN, PUTATIVE-RELATED"/>
    <property type="match status" value="1"/>
</dbReference>
<dbReference type="InterPro" id="IPR001138">
    <property type="entry name" value="Zn2Cys6_DnaBD"/>
</dbReference>
<evidence type="ECO:0000256" key="4">
    <source>
        <dbReference type="ARBA" id="ARBA00023163"/>
    </source>
</evidence>
<evidence type="ECO:0000256" key="3">
    <source>
        <dbReference type="ARBA" id="ARBA00023125"/>
    </source>
</evidence>
<evidence type="ECO:0000259" key="7">
    <source>
        <dbReference type="PROSITE" id="PS00463"/>
    </source>
</evidence>
<dbReference type="InParanoid" id="W3WSA5"/>
<dbReference type="PANTHER" id="PTHR31845:SF32">
    <property type="entry name" value="MISCELLANEOUS ZN(II)2CYS6 TRANSCRIPTION FACTOR (EUROFUNG)-RELATED"/>
    <property type="match status" value="1"/>
</dbReference>
<dbReference type="GO" id="GO:0000981">
    <property type="term" value="F:DNA-binding transcription factor activity, RNA polymerase II-specific"/>
    <property type="evidence" value="ECO:0007669"/>
    <property type="project" value="InterPro"/>
</dbReference>
<dbReference type="GO" id="GO:0005634">
    <property type="term" value="C:nucleus"/>
    <property type="evidence" value="ECO:0007669"/>
    <property type="project" value="UniProtKB-SubCell"/>
</dbReference>
<accession>W3WSA5</accession>
<sequence length="629" mass="70221">MEHSKSSTSAPYGHACTGCSKAKTRCIPRAVGSCERCHRLQKECTPSVAVRKRQAPKATPSSSSSKRARLEDRLEDLVALLQSHNAQKVQEAAPAEAASETDGRHPWIPRNWSKDVPRKPEAVPRAYGDTTSHPVASTSNPNWQEMAVTPATTVNSACDPLTPSSRMAELSPTMAEAMLHQFRTVFMKNNPFLYIPPSATAQEVQHERPFLWLVIRALCTKSSTEQHELGKLAREVLSNQIMVECERSIDLLLGILAYMGWTVHWLVGRPFMCAFCGMASALVSDLRLDRKSREDVLSNPNLSCFKQYPFPRPGQAASSKVRTNEERRAVLGCYFTTTLGSTYMKYEAVRWKPHMEKYMDHLWEVSEAANDRILVTLIRISAIADESTQLTTRSEDSEATATMFHIKALLASLQQVKSTVTTDILQNPLVKLHIHSTEIVIYEPAIFQQTSTQPFKPLDFKRREYLHACIDSCKNFLDCFMALDAAEYIGLPFWGLIEFAHCTQALYRLALLDDPGWDRAAARQTADVIYYLEETAKLFDRMHIVARAGMDASEDDIFTKAAMSLRSTIPAWAATLEQVGAVTATHNNSNLTASTMGTNPEAVDPMLMDFTDDLWLADMFTSWGGAPGL</sequence>
<protein>
    <recommendedName>
        <fullName evidence="7">Zn(2)-C6 fungal-type domain-containing protein</fullName>
    </recommendedName>
</protein>